<dbReference type="Gene3D" id="3.30.560.10">
    <property type="entry name" value="Glucose Oxidase, domain 3"/>
    <property type="match status" value="1"/>
</dbReference>
<dbReference type="SUPFAM" id="SSF51905">
    <property type="entry name" value="FAD/NAD(P)-binding domain"/>
    <property type="match status" value="1"/>
</dbReference>
<proteinExistence type="inferred from homology"/>
<evidence type="ECO:0000313" key="4">
    <source>
        <dbReference type="Proteomes" id="UP001595075"/>
    </source>
</evidence>
<evidence type="ECO:0000259" key="2">
    <source>
        <dbReference type="Pfam" id="PF00732"/>
    </source>
</evidence>
<accession>A0ABR4CK22</accession>
<dbReference type="PANTHER" id="PTHR11552:SF138">
    <property type="entry name" value="DEHYDROGENASE PKFF-RELATED"/>
    <property type="match status" value="1"/>
</dbReference>
<dbReference type="InterPro" id="IPR000172">
    <property type="entry name" value="GMC_OxRdtase_N"/>
</dbReference>
<organism evidence="3 4">
    <name type="scientific">Oculimacula yallundae</name>
    <dbReference type="NCBI Taxonomy" id="86028"/>
    <lineage>
        <taxon>Eukaryota</taxon>
        <taxon>Fungi</taxon>
        <taxon>Dikarya</taxon>
        <taxon>Ascomycota</taxon>
        <taxon>Pezizomycotina</taxon>
        <taxon>Leotiomycetes</taxon>
        <taxon>Helotiales</taxon>
        <taxon>Ploettnerulaceae</taxon>
        <taxon>Oculimacula</taxon>
    </lineage>
</organism>
<gene>
    <name evidence="3" type="ORF">VTL71DRAFT_13284</name>
</gene>
<comment type="similarity">
    <text evidence="1">Belongs to the GMC oxidoreductase family.</text>
</comment>
<dbReference type="InterPro" id="IPR012132">
    <property type="entry name" value="GMC_OxRdtase"/>
</dbReference>
<feature type="domain" description="Glucose-methanol-choline oxidoreductase N-terminal" evidence="2">
    <location>
        <begin position="63"/>
        <end position="310"/>
    </location>
</feature>
<evidence type="ECO:0000256" key="1">
    <source>
        <dbReference type="ARBA" id="ARBA00010790"/>
    </source>
</evidence>
<sequence>MFAVYEKSPAQANAIHFHPLIPFIPLLTTQAAALCSWGFIDNPSGSPNLIGSYFGMPLKNKTYDYVIVGGGTAGLVVANRLSESPNISMAIPFWSTQYVSKDPDAVQPLIDWGLETVPQPQLNSQVIHYVQGKCLGGSSGRIQVIYHRGTAGSYDLWAEQVGDDGFAWRNMLPHFKKSINFTQPNLSKRAVNTTNLSYNLSAYDESAGPLFVTFPKYGQPLSSHAQEVFKDAGFPVAEDFSSGVLNGSQWGVYTIGSQTQTRSSSETSFLQEILRGARQNVKIYTNTQDMQVLFDGNKTATGVRVETSGMPYLLSAKKKLS</sequence>
<protein>
    <recommendedName>
        <fullName evidence="2">Glucose-methanol-choline oxidoreductase N-terminal domain-containing protein</fullName>
    </recommendedName>
</protein>
<dbReference type="PANTHER" id="PTHR11552">
    <property type="entry name" value="GLUCOSE-METHANOL-CHOLINE GMC OXIDOREDUCTASE"/>
    <property type="match status" value="1"/>
</dbReference>
<keyword evidence="4" id="KW-1185">Reference proteome</keyword>
<dbReference type="Proteomes" id="UP001595075">
    <property type="component" value="Unassembled WGS sequence"/>
</dbReference>
<dbReference type="Pfam" id="PF00732">
    <property type="entry name" value="GMC_oxred_N"/>
    <property type="match status" value="1"/>
</dbReference>
<name>A0ABR4CK22_9HELO</name>
<evidence type="ECO:0000313" key="3">
    <source>
        <dbReference type="EMBL" id="KAL2070258.1"/>
    </source>
</evidence>
<dbReference type="InterPro" id="IPR036188">
    <property type="entry name" value="FAD/NAD-bd_sf"/>
</dbReference>
<dbReference type="Gene3D" id="3.50.50.60">
    <property type="entry name" value="FAD/NAD(P)-binding domain"/>
    <property type="match status" value="1"/>
</dbReference>
<reference evidence="3 4" key="1">
    <citation type="journal article" date="2024" name="Commun. Biol.">
        <title>Comparative genomic analysis of thermophilic fungi reveals convergent evolutionary adaptations and gene losses.</title>
        <authorList>
            <person name="Steindorff A.S."/>
            <person name="Aguilar-Pontes M.V."/>
            <person name="Robinson A.J."/>
            <person name="Andreopoulos B."/>
            <person name="LaButti K."/>
            <person name="Kuo A."/>
            <person name="Mondo S."/>
            <person name="Riley R."/>
            <person name="Otillar R."/>
            <person name="Haridas S."/>
            <person name="Lipzen A."/>
            <person name="Grimwood J."/>
            <person name="Schmutz J."/>
            <person name="Clum A."/>
            <person name="Reid I.D."/>
            <person name="Moisan M.C."/>
            <person name="Butler G."/>
            <person name="Nguyen T.T.M."/>
            <person name="Dewar K."/>
            <person name="Conant G."/>
            <person name="Drula E."/>
            <person name="Henrissat B."/>
            <person name="Hansel C."/>
            <person name="Singer S."/>
            <person name="Hutchinson M.I."/>
            <person name="de Vries R.P."/>
            <person name="Natvig D.O."/>
            <person name="Powell A.J."/>
            <person name="Tsang A."/>
            <person name="Grigoriev I.V."/>
        </authorList>
    </citation>
    <scope>NUCLEOTIDE SEQUENCE [LARGE SCALE GENOMIC DNA]</scope>
    <source>
        <strain evidence="3 4">CBS 494.80</strain>
    </source>
</reference>
<comment type="caution">
    <text evidence="3">The sequence shown here is derived from an EMBL/GenBank/DDBJ whole genome shotgun (WGS) entry which is preliminary data.</text>
</comment>
<dbReference type="EMBL" id="JAZHXI010000006">
    <property type="protein sequence ID" value="KAL2070258.1"/>
    <property type="molecule type" value="Genomic_DNA"/>
</dbReference>